<dbReference type="AlphaFoldDB" id="A0A2W6NFR8"/>
<evidence type="ECO:0000256" key="3">
    <source>
        <dbReference type="ARBA" id="ARBA00022448"/>
    </source>
</evidence>
<dbReference type="PANTHER" id="PTHR42718">
    <property type="entry name" value="MAJOR FACILITATOR SUPERFAMILY MULTIDRUG TRANSPORTER MFSC"/>
    <property type="match status" value="1"/>
</dbReference>
<protein>
    <submittedName>
        <fullName evidence="11">MFS transporter</fullName>
    </submittedName>
</protein>
<comment type="caution">
    <text evidence="11">The sequence shown here is derived from an EMBL/GenBank/DDBJ whole genome shotgun (WGS) entry which is preliminary data.</text>
</comment>
<name>A0A2W6NFR8_9BACL</name>
<evidence type="ECO:0000259" key="10">
    <source>
        <dbReference type="PROSITE" id="PS50850"/>
    </source>
</evidence>
<evidence type="ECO:0000256" key="4">
    <source>
        <dbReference type="ARBA" id="ARBA00022475"/>
    </source>
</evidence>
<dbReference type="CDD" id="cd17503">
    <property type="entry name" value="MFS_LmrB_MDR_like"/>
    <property type="match status" value="1"/>
</dbReference>
<keyword evidence="6 9" id="KW-1133">Transmembrane helix</keyword>
<feature type="transmembrane region" description="Helical" evidence="9">
    <location>
        <begin position="12"/>
        <end position="33"/>
    </location>
</feature>
<feature type="transmembrane region" description="Helical" evidence="9">
    <location>
        <begin position="356"/>
        <end position="380"/>
    </location>
</feature>
<gene>
    <name evidence="11" type="ORF">DN757_16395</name>
</gene>
<dbReference type="NCBIfam" id="TIGR00711">
    <property type="entry name" value="efflux_EmrB"/>
    <property type="match status" value="1"/>
</dbReference>
<feature type="transmembrane region" description="Helical" evidence="9">
    <location>
        <begin position="434"/>
        <end position="456"/>
    </location>
</feature>
<dbReference type="Proteomes" id="UP000249204">
    <property type="component" value="Unassembled WGS sequence"/>
</dbReference>
<keyword evidence="7 9" id="KW-0472">Membrane</keyword>
<feature type="transmembrane region" description="Helical" evidence="9">
    <location>
        <begin position="227"/>
        <end position="245"/>
    </location>
</feature>
<organism evidence="11 12">
    <name type="scientific">Paenibacillus silvae</name>
    <dbReference type="NCBI Taxonomy" id="1325358"/>
    <lineage>
        <taxon>Bacteria</taxon>
        <taxon>Bacillati</taxon>
        <taxon>Bacillota</taxon>
        <taxon>Bacilli</taxon>
        <taxon>Bacillales</taxon>
        <taxon>Paenibacillaceae</taxon>
        <taxon>Paenibacillus</taxon>
    </lineage>
</organism>
<dbReference type="Gene3D" id="1.20.1250.20">
    <property type="entry name" value="MFS general substrate transporter like domains"/>
    <property type="match status" value="1"/>
</dbReference>
<dbReference type="SUPFAM" id="SSF103473">
    <property type="entry name" value="MFS general substrate transporter"/>
    <property type="match status" value="1"/>
</dbReference>
<dbReference type="InterPro" id="IPR011701">
    <property type="entry name" value="MFS"/>
</dbReference>
<dbReference type="Gene3D" id="1.20.1720.10">
    <property type="entry name" value="Multidrug resistance protein D"/>
    <property type="match status" value="1"/>
</dbReference>
<sequence length="494" mass="52851">MKFPPGSKRIVGTVYVLAMFIVAMDATVLNVALRTISEELGVPPAAAGTLNVGYLVSLAVFLPVAGWLGDRWGTKRVFLSALALFTLSSALCATADQLETLTFFRILQGAGGGLLTPVGMAMLFRAFPPQERARVSRMLVLPIALAPALGPIVSGLIVDQLSWRWIFYVNLPVGIPAVIFGMLYLKEHREQGTAQLDLPGWLLSAPGLALTMYALSQGPLRGWTSPLIMGAGFTGMLLLTLLVRVELRAKYPLLDLHLLKQRLFRYTGLVSVCGAAGLLGMLYVFPLMYQHVLHASALETGLTTFPEAIGLMIASQLVPWSYPRLGPRKLISMGLICTAIIFITLSQITVDTNPWFIRFLLFGVGIFLGQTVGAVQIAAFAQIPPAAMGRASTWFTVQNRLGSAIGMAILSAVLAVAGTTTVTATVTLEPNMTAYRLALLGAAAFLFIGLWFALMIRDADAAATIRKKPISGTSPMAKGPSGSGSESVAKQLDR</sequence>
<dbReference type="GO" id="GO:0005886">
    <property type="term" value="C:plasma membrane"/>
    <property type="evidence" value="ECO:0007669"/>
    <property type="project" value="UniProtKB-SubCell"/>
</dbReference>
<evidence type="ECO:0000256" key="8">
    <source>
        <dbReference type="SAM" id="MobiDB-lite"/>
    </source>
</evidence>
<dbReference type="Pfam" id="PF07690">
    <property type="entry name" value="MFS_1"/>
    <property type="match status" value="1"/>
</dbReference>
<evidence type="ECO:0000256" key="9">
    <source>
        <dbReference type="SAM" id="Phobius"/>
    </source>
</evidence>
<keyword evidence="5 9" id="KW-0812">Transmembrane</keyword>
<evidence type="ECO:0000256" key="5">
    <source>
        <dbReference type="ARBA" id="ARBA00022692"/>
    </source>
</evidence>
<dbReference type="PROSITE" id="PS50850">
    <property type="entry name" value="MFS"/>
    <property type="match status" value="1"/>
</dbReference>
<reference evidence="11 12" key="1">
    <citation type="submission" date="2018-06" db="EMBL/GenBank/DDBJ databases">
        <title>Isolation of heavy metals resistant Paenibacillus silvae NC2 from Gold-Copper mine in ZiJin, China.</title>
        <authorList>
            <person name="Xu J."/>
            <person name="Mazhar H.S."/>
            <person name="Rensing C."/>
        </authorList>
    </citation>
    <scope>NUCLEOTIDE SEQUENCE [LARGE SCALE GENOMIC DNA]</scope>
    <source>
        <strain evidence="11 12">NC2</strain>
    </source>
</reference>
<feature type="transmembrane region" description="Helical" evidence="9">
    <location>
        <begin position="77"/>
        <end position="96"/>
    </location>
</feature>
<dbReference type="InterPro" id="IPR020846">
    <property type="entry name" value="MFS_dom"/>
</dbReference>
<dbReference type="GO" id="GO:0022857">
    <property type="term" value="F:transmembrane transporter activity"/>
    <property type="evidence" value="ECO:0007669"/>
    <property type="project" value="InterPro"/>
</dbReference>
<accession>A0A2W6NFR8</accession>
<evidence type="ECO:0000313" key="12">
    <source>
        <dbReference type="Proteomes" id="UP000249204"/>
    </source>
</evidence>
<feature type="transmembrane region" description="Helical" evidence="9">
    <location>
        <begin position="102"/>
        <end position="127"/>
    </location>
</feature>
<proteinExistence type="inferred from homology"/>
<feature type="domain" description="Major facilitator superfamily (MFS) profile" evidence="10">
    <location>
        <begin position="11"/>
        <end position="461"/>
    </location>
</feature>
<evidence type="ECO:0000256" key="2">
    <source>
        <dbReference type="ARBA" id="ARBA00008537"/>
    </source>
</evidence>
<evidence type="ECO:0000313" key="11">
    <source>
        <dbReference type="EMBL" id="PZT54601.1"/>
    </source>
</evidence>
<dbReference type="EMBL" id="QKWW01000046">
    <property type="protein sequence ID" value="PZT54601.1"/>
    <property type="molecule type" value="Genomic_DNA"/>
</dbReference>
<evidence type="ECO:0000256" key="7">
    <source>
        <dbReference type="ARBA" id="ARBA00023136"/>
    </source>
</evidence>
<comment type="subcellular location">
    <subcellularLocation>
        <location evidence="1">Cell membrane</location>
        <topology evidence="1">Multi-pass membrane protein</topology>
    </subcellularLocation>
</comment>
<keyword evidence="3" id="KW-0813">Transport</keyword>
<feature type="transmembrane region" description="Helical" evidence="9">
    <location>
        <begin position="139"/>
        <end position="159"/>
    </location>
</feature>
<feature type="transmembrane region" description="Helical" evidence="9">
    <location>
        <begin position="266"/>
        <end position="289"/>
    </location>
</feature>
<dbReference type="PANTHER" id="PTHR42718:SF9">
    <property type="entry name" value="MAJOR FACILITATOR SUPERFAMILY MULTIDRUG TRANSPORTER MFSC"/>
    <property type="match status" value="1"/>
</dbReference>
<evidence type="ECO:0000256" key="6">
    <source>
        <dbReference type="ARBA" id="ARBA00022989"/>
    </source>
</evidence>
<dbReference type="InterPro" id="IPR004638">
    <property type="entry name" value="EmrB-like"/>
</dbReference>
<dbReference type="InterPro" id="IPR036259">
    <property type="entry name" value="MFS_trans_sf"/>
</dbReference>
<feature type="transmembrane region" description="Helical" evidence="9">
    <location>
        <begin position="165"/>
        <end position="184"/>
    </location>
</feature>
<evidence type="ECO:0000256" key="1">
    <source>
        <dbReference type="ARBA" id="ARBA00004651"/>
    </source>
</evidence>
<feature type="transmembrane region" description="Helical" evidence="9">
    <location>
        <begin position="330"/>
        <end position="350"/>
    </location>
</feature>
<feature type="transmembrane region" description="Helical" evidence="9">
    <location>
        <begin position="301"/>
        <end position="318"/>
    </location>
</feature>
<feature type="region of interest" description="Disordered" evidence="8">
    <location>
        <begin position="470"/>
        <end position="494"/>
    </location>
</feature>
<feature type="transmembrane region" description="Helical" evidence="9">
    <location>
        <begin position="45"/>
        <end position="65"/>
    </location>
</feature>
<comment type="similarity">
    <text evidence="2">Belongs to the major facilitator superfamily. EmrB family.</text>
</comment>
<feature type="transmembrane region" description="Helical" evidence="9">
    <location>
        <begin position="401"/>
        <end position="428"/>
    </location>
</feature>
<dbReference type="RefSeq" id="WP_111271272.1">
    <property type="nucleotide sequence ID" value="NZ_QKWW01000046.1"/>
</dbReference>
<keyword evidence="4" id="KW-1003">Cell membrane</keyword>
<dbReference type="PRINTS" id="PR01036">
    <property type="entry name" value="TCRTETB"/>
</dbReference>
<feature type="transmembrane region" description="Helical" evidence="9">
    <location>
        <begin position="196"/>
        <end position="215"/>
    </location>
</feature>